<feature type="domain" description="SCP" evidence="5">
    <location>
        <begin position="42"/>
        <end position="167"/>
    </location>
</feature>
<evidence type="ECO:0000313" key="7">
    <source>
        <dbReference type="Proteomes" id="UP000825729"/>
    </source>
</evidence>
<keyword evidence="2" id="KW-0611">Plant defense</keyword>
<evidence type="ECO:0000256" key="3">
    <source>
        <dbReference type="SAM" id="MobiDB-lite"/>
    </source>
</evidence>
<feature type="chain" id="PRO_5043820969" description="SCP domain-containing protein" evidence="4">
    <location>
        <begin position="35"/>
        <end position="290"/>
    </location>
</feature>
<keyword evidence="4" id="KW-0732">Signal</keyword>
<dbReference type="InterPro" id="IPR001283">
    <property type="entry name" value="CRISP-related"/>
</dbReference>
<dbReference type="CDD" id="cd05381">
    <property type="entry name" value="CAP_PR-1"/>
    <property type="match status" value="1"/>
</dbReference>
<dbReference type="FunFam" id="3.40.33.10:FF:000004">
    <property type="entry name" value="CAP, cysteine-rich secretory protein, antigen 5"/>
    <property type="match status" value="1"/>
</dbReference>
<comment type="caution">
    <text evidence="6">The sequence shown here is derived from an EMBL/GenBank/DDBJ whole genome shotgun (WGS) entry which is preliminary data.</text>
</comment>
<dbReference type="SUPFAM" id="SSF55797">
    <property type="entry name" value="PR-1-like"/>
    <property type="match status" value="1"/>
</dbReference>
<dbReference type="Proteomes" id="UP000825729">
    <property type="component" value="Unassembled WGS sequence"/>
</dbReference>
<dbReference type="AlphaFoldDB" id="A0AAV7F4U8"/>
<gene>
    <name evidence="6" type="ORF">H6P81_000521</name>
</gene>
<evidence type="ECO:0000256" key="2">
    <source>
        <dbReference type="ARBA" id="ARBA00023265"/>
    </source>
</evidence>
<keyword evidence="7" id="KW-1185">Reference proteome</keyword>
<dbReference type="InterPro" id="IPR018244">
    <property type="entry name" value="Allrgn_V5/Tpx1_CS"/>
</dbReference>
<dbReference type="Pfam" id="PF00188">
    <property type="entry name" value="CAP"/>
    <property type="match status" value="1"/>
</dbReference>
<dbReference type="SMART" id="SM00198">
    <property type="entry name" value="SCP"/>
    <property type="match status" value="1"/>
</dbReference>
<protein>
    <recommendedName>
        <fullName evidence="5">SCP domain-containing protein</fullName>
    </recommendedName>
</protein>
<reference evidence="6 7" key="1">
    <citation type="submission" date="2021-07" db="EMBL/GenBank/DDBJ databases">
        <title>The Aristolochia fimbriata genome: insights into angiosperm evolution, floral development and chemical biosynthesis.</title>
        <authorList>
            <person name="Jiao Y."/>
        </authorList>
    </citation>
    <scope>NUCLEOTIDE SEQUENCE [LARGE SCALE GENOMIC DNA]</scope>
    <source>
        <strain evidence="6">IBCAS-2021</strain>
        <tissue evidence="6">Leaf</tissue>
    </source>
</reference>
<dbReference type="PRINTS" id="PR00838">
    <property type="entry name" value="V5ALLERGEN"/>
</dbReference>
<dbReference type="Gene3D" id="3.40.33.10">
    <property type="entry name" value="CAP"/>
    <property type="match status" value="1"/>
</dbReference>
<dbReference type="InterPro" id="IPR002413">
    <property type="entry name" value="V5_allergen-like"/>
</dbReference>
<dbReference type="EMBL" id="JAINDJ010000002">
    <property type="protein sequence ID" value="KAG9456013.1"/>
    <property type="molecule type" value="Genomic_DNA"/>
</dbReference>
<name>A0AAV7F4U8_ARIFI</name>
<organism evidence="6 7">
    <name type="scientific">Aristolochia fimbriata</name>
    <name type="common">White veined hardy Dutchman's pipe vine</name>
    <dbReference type="NCBI Taxonomy" id="158543"/>
    <lineage>
        <taxon>Eukaryota</taxon>
        <taxon>Viridiplantae</taxon>
        <taxon>Streptophyta</taxon>
        <taxon>Embryophyta</taxon>
        <taxon>Tracheophyta</taxon>
        <taxon>Spermatophyta</taxon>
        <taxon>Magnoliopsida</taxon>
        <taxon>Magnoliidae</taxon>
        <taxon>Piperales</taxon>
        <taxon>Aristolochiaceae</taxon>
        <taxon>Aristolochia</taxon>
    </lineage>
</organism>
<evidence type="ECO:0000259" key="5">
    <source>
        <dbReference type="SMART" id="SM00198"/>
    </source>
</evidence>
<feature type="region of interest" description="Disordered" evidence="3">
    <location>
        <begin position="270"/>
        <end position="290"/>
    </location>
</feature>
<accession>A0AAV7F4U8</accession>
<comment type="function">
    <text evidence="1">Probably involved in the defense reaction of plants against pathogens.</text>
</comment>
<evidence type="ECO:0000256" key="1">
    <source>
        <dbReference type="ARBA" id="ARBA00003143"/>
    </source>
</evidence>
<keyword evidence="2" id="KW-0568">Pathogenesis-related protein</keyword>
<dbReference type="PANTHER" id="PTHR10334">
    <property type="entry name" value="CYSTEINE-RICH SECRETORY PROTEIN-RELATED"/>
    <property type="match status" value="1"/>
</dbReference>
<evidence type="ECO:0000313" key="6">
    <source>
        <dbReference type="EMBL" id="KAG9456013.1"/>
    </source>
</evidence>
<dbReference type="InterPro" id="IPR035940">
    <property type="entry name" value="CAP_sf"/>
</dbReference>
<sequence length="290" mass="32392">MVVLERRLHHRRAASFLLLLLFFFFALLFNQGNAAVQGDRVSAASQFLGPHNAVRSALGMRPLVWDTRVARYAQWYANQRRRDCALRHSNGPYGENIFWGSGTGWSPAQAVTAWAGERKWYRYWTNDCASGRECGHYTQMIWRTTRRLGCAKVTCSGAKGVVLLFPGPGVDGVGGGPGGAAAPEHVLPELEVILREGVFQLAVPPTLVRPPPRVLLQVEVPHERELPVRRADQVVRVQELQGFGDAAQAEVLRDFVYRLVVGVRPGISRSRHRRRAANDGDESYNAEKRT</sequence>
<dbReference type="InterPro" id="IPR014044">
    <property type="entry name" value="CAP_dom"/>
</dbReference>
<evidence type="ECO:0000256" key="4">
    <source>
        <dbReference type="SAM" id="SignalP"/>
    </source>
</evidence>
<dbReference type="GO" id="GO:0005576">
    <property type="term" value="C:extracellular region"/>
    <property type="evidence" value="ECO:0007669"/>
    <property type="project" value="InterPro"/>
</dbReference>
<proteinExistence type="predicted"/>
<feature type="signal peptide" evidence="4">
    <location>
        <begin position="1"/>
        <end position="34"/>
    </location>
</feature>
<dbReference type="PRINTS" id="PR00837">
    <property type="entry name" value="V5TPXLIKE"/>
</dbReference>
<dbReference type="PROSITE" id="PS01009">
    <property type="entry name" value="CRISP_1"/>
    <property type="match status" value="1"/>
</dbReference>